<evidence type="ECO:0000259" key="1">
    <source>
        <dbReference type="Pfam" id="PF01494"/>
    </source>
</evidence>
<accession>A0A061J1Y1</accession>
<comment type="caution">
    <text evidence="2">The sequence shown here is derived from an EMBL/GenBank/DDBJ whole genome shotgun (WGS) entry which is preliminary data.</text>
</comment>
<dbReference type="GO" id="GO:0071949">
    <property type="term" value="F:FAD binding"/>
    <property type="evidence" value="ECO:0007669"/>
    <property type="project" value="InterPro"/>
</dbReference>
<dbReference type="PANTHER" id="PTHR43876:SF7">
    <property type="entry name" value="UBIQUINONE BIOSYNTHESIS MONOOXYGENASE COQ6, MITOCHONDRIAL"/>
    <property type="match status" value="1"/>
</dbReference>
<gene>
    <name evidence="2" type="ORF">TRSC58_03969</name>
</gene>
<dbReference type="Gene3D" id="3.30.9.10">
    <property type="entry name" value="D-Amino Acid Oxidase, subunit A, domain 2"/>
    <property type="match status" value="1"/>
</dbReference>
<keyword evidence="2" id="KW-0503">Monooxygenase</keyword>
<dbReference type="VEuPathDB" id="TriTrypDB:TRSC58_03969"/>
<dbReference type="PANTHER" id="PTHR43876">
    <property type="entry name" value="UBIQUINONE BIOSYNTHESIS MONOOXYGENASE COQ6, MITOCHONDRIAL"/>
    <property type="match status" value="1"/>
</dbReference>
<dbReference type="SUPFAM" id="SSF51905">
    <property type="entry name" value="FAD/NAD(P)-binding domain"/>
    <property type="match status" value="1"/>
</dbReference>
<dbReference type="Pfam" id="PF01494">
    <property type="entry name" value="FAD_binding_3"/>
    <property type="match status" value="1"/>
</dbReference>
<dbReference type="Proteomes" id="UP000031737">
    <property type="component" value="Unassembled WGS sequence"/>
</dbReference>
<evidence type="ECO:0000313" key="2">
    <source>
        <dbReference type="EMBL" id="ESL08330.1"/>
    </source>
</evidence>
<dbReference type="GO" id="GO:0005739">
    <property type="term" value="C:mitochondrion"/>
    <property type="evidence" value="ECO:0007669"/>
    <property type="project" value="TreeGrafter"/>
</dbReference>
<protein>
    <submittedName>
        <fullName evidence="2">Monooxygenase</fullName>
    </submittedName>
</protein>
<sequence length="499" mass="54198">MLHPSLRSLLSTMHQNTFNVVVSGGGIVGAASMASLQLLRSRFLSETIGEDSTAAQSVHASRLSHLLLADPVPWPQYDAQNVMHTLRTVSLTPVSSKLLDNMDCWRRLQTKHPYYRIVLRHEQTNSPAFPQQKRSVSYFMNCLLGGNTVTAEPLLEFTDLNRPLGFVAYNAEVNTELINVIKDHQKLNKTNGAADRLVFGSSVGSLTLPSQNLVDGELGTALLRSSSGEEYVKFTLLLGCDGRGSFLRDALATSAVQHDYAQTAYVCTVRLERLDDGNACCFQNFFLGGDIIAMLPTSEDTANIIFSTTPAHARELMAASQADLVSELNKRLHAFAPRDIPCILEVPEGNVNGKQVRAQGTFPLRLNFVLRPYSPRCLLLGDAAHGIHPFAGQGLNLGLYDVCVLVELLEKAIRSGQDIGSVCAVGQPFASEMMLHTSSMITAMEGIYAVLNSAPSLSCAGMKALQELPLVSLLGKQCITHFSSGGLFASRHSDCFLLS</sequence>
<name>A0A061J1Y1_TRYRA</name>
<dbReference type="AlphaFoldDB" id="A0A061J1Y1"/>
<dbReference type="InterPro" id="IPR036188">
    <property type="entry name" value="FAD/NAD-bd_sf"/>
</dbReference>
<reference evidence="2 3" key="1">
    <citation type="submission" date="2013-07" db="EMBL/GenBank/DDBJ databases">
        <authorList>
            <person name="Stoco P.H."/>
            <person name="Wagner G."/>
            <person name="Gerber A."/>
            <person name="Zaha A."/>
            <person name="Thompson C."/>
            <person name="Bartholomeu D.C."/>
            <person name="Luckemeyer D.D."/>
            <person name="Bahia D."/>
            <person name="Loreto E."/>
            <person name="Prestes E.B."/>
            <person name="Lima F.M."/>
            <person name="Rodrigues-Luiz G."/>
            <person name="Vallejo G.A."/>
            <person name="Filho J.F."/>
            <person name="Monteiro K.M."/>
            <person name="Tyler K.M."/>
            <person name="de Almeida L.G."/>
            <person name="Ortiz M.F."/>
            <person name="Siervo M.A."/>
            <person name="de Moraes M.H."/>
            <person name="Cunha O.L."/>
            <person name="Mendonca-Neto R."/>
            <person name="Silva R."/>
            <person name="Teixeira S.M."/>
            <person name="Murta S.M."/>
            <person name="Sincero T.C."/>
            <person name="Mendes T.A."/>
            <person name="Urmenyi T.P."/>
            <person name="Silva V.G."/>
            <person name="da Rocha W.D."/>
            <person name="Andersson B."/>
            <person name="Romanha A.J."/>
            <person name="Steindel M."/>
            <person name="de Vasconcelos A.T."/>
            <person name="Grisard E.C."/>
        </authorList>
    </citation>
    <scope>NUCLEOTIDE SEQUENCE [LARGE SCALE GENOMIC DNA]</scope>
    <source>
        <strain evidence="2 3">SC58</strain>
    </source>
</reference>
<dbReference type="PRINTS" id="PR00420">
    <property type="entry name" value="RNGMNOXGNASE"/>
</dbReference>
<keyword evidence="3" id="KW-1185">Reference proteome</keyword>
<feature type="domain" description="FAD-binding" evidence="1">
    <location>
        <begin position="222"/>
        <end position="414"/>
    </location>
</feature>
<dbReference type="Gene3D" id="3.50.50.60">
    <property type="entry name" value="FAD/NAD(P)-binding domain"/>
    <property type="match status" value="1"/>
</dbReference>
<proteinExistence type="predicted"/>
<dbReference type="InterPro" id="IPR002938">
    <property type="entry name" value="FAD-bd"/>
</dbReference>
<evidence type="ECO:0000313" key="3">
    <source>
        <dbReference type="Proteomes" id="UP000031737"/>
    </source>
</evidence>
<organism evidence="2 3">
    <name type="scientific">Trypanosoma rangeli SC58</name>
    <dbReference type="NCBI Taxonomy" id="429131"/>
    <lineage>
        <taxon>Eukaryota</taxon>
        <taxon>Discoba</taxon>
        <taxon>Euglenozoa</taxon>
        <taxon>Kinetoplastea</taxon>
        <taxon>Metakinetoplastina</taxon>
        <taxon>Trypanosomatida</taxon>
        <taxon>Trypanosomatidae</taxon>
        <taxon>Trypanosoma</taxon>
        <taxon>Herpetosoma</taxon>
    </lineage>
</organism>
<keyword evidence="2" id="KW-0560">Oxidoreductase</keyword>
<dbReference type="GO" id="GO:0004497">
    <property type="term" value="F:monooxygenase activity"/>
    <property type="evidence" value="ECO:0007669"/>
    <property type="project" value="UniProtKB-KW"/>
</dbReference>
<dbReference type="OrthoDB" id="683240at2759"/>
<dbReference type="InterPro" id="IPR051205">
    <property type="entry name" value="UbiH/COQ6_monooxygenase"/>
</dbReference>
<dbReference type="EMBL" id="AUPL01003969">
    <property type="protein sequence ID" value="ESL08330.1"/>
    <property type="molecule type" value="Genomic_DNA"/>
</dbReference>